<comment type="similarity">
    <text evidence="2">Belongs to the bacterial sugar transferase family.</text>
</comment>
<dbReference type="EMBL" id="CP074694">
    <property type="protein sequence ID" value="QVL32575.1"/>
    <property type="molecule type" value="Genomic_DNA"/>
</dbReference>
<feature type="domain" description="Bacterial sugar transferase" evidence="8">
    <location>
        <begin position="277"/>
        <end position="455"/>
    </location>
</feature>
<dbReference type="Pfam" id="PF13727">
    <property type="entry name" value="CoA_binding_3"/>
    <property type="match status" value="1"/>
</dbReference>
<dbReference type="GO" id="GO:0016020">
    <property type="term" value="C:membrane"/>
    <property type="evidence" value="ECO:0007669"/>
    <property type="project" value="UniProtKB-SubCell"/>
</dbReference>
<dbReference type="Proteomes" id="UP000676194">
    <property type="component" value="Chromosome"/>
</dbReference>
<feature type="transmembrane region" description="Helical" evidence="7">
    <location>
        <begin position="109"/>
        <end position="127"/>
    </location>
</feature>
<dbReference type="InterPro" id="IPR017473">
    <property type="entry name" value="Undecaprenyl-P_gluc_Ptfrase"/>
</dbReference>
<dbReference type="PANTHER" id="PTHR30576:SF0">
    <property type="entry name" value="UNDECAPRENYL-PHOSPHATE N-ACETYLGALACTOSAMINYL 1-PHOSPHATE TRANSFERASE-RELATED"/>
    <property type="match status" value="1"/>
</dbReference>
<evidence type="ECO:0000259" key="8">
    <source>
        <dbReference type="Pfam" id="PF02397"/>
    </source>
</evidence>
<keyword evidence="5 7" id="KW-1133">Transmembrane helix</keyword>
<proteinExistence type="inferred from homology"/>
<evidence type="ECO:0000256" key="7">
    <source>
        <dbReference type="SAM" id="Phobius"/>
    </source>
</evidence>
<organism evidence="9 10">
    <name type="scientific">Telmatocola sphagniphila</name>
    <dbReference type="NCBI Taxonomy" id="1123043"/>
    <lineage>
        <taxon>Bacteria</taxon>
        <taxon>Pseudomonadati</taxon>
        <taxon>Planctomycetota</taxon>
        <taxon>Planctomycetia</taxon>
        <taxon>Gemmatales</taxon>
        <taxon>Gemmataceae</taxon>
    </lineage>
</organism>
<gene>
    <name evidence="9" type="ORF">KIH39_01260</name>
</gene>
<dbReference type="RefSeq" id="WP_213497467.1">
    <property type="nucleotide sequence ID" value="NZ_CP074694.1"/>
</dbReference>
<dbReference type="Gene3D" id="3.40.50.720">
    <property type="entry name" value="NAD(P)-binding Rossmann-like Domain"/>
    <property type="match status" value="1"/>
</dbReference>
<protein>
    <submittedName>
        <fullName evidence="9">Undecaprenyl-phosphate glucose phosphotransferase</fullName>
        <ecNumber evidence="9">2.7.8.31</ecNumber>
    </submittedName>
</protein>
<dbReference type="AlphaFoldDB" id="A0A8E6EVD4"/>
<evidence type="ECO:0000313" key="10">
    <source>
        <dbReference type="Proteomes" id="UP000676194"/>
    </source>
</evidence>
<sequence length="463" mass="53655">MIQRSRQSLILWFIFWDFLAISLAWVGAYYVRFKYDLIPVLKERPQERVCWENLPFILLMTIVSFKFAGLYEVHRLRRTREEIPACFKGVALLVLMVMATLFYSQEPYASRMVMSLFAGLALGFVMLPRRLTWTLLKKLRRQGWNQSNAIIVGTGRGARKMHRALRHASWMGIRNIGYVDDKPRPIDTDMNIIGKLNDLPRLIEDNNVRHVFIALPMKRFDDSIRCFEILSQHLVEVRLVTDVPNLAGLSLTTTYIDGLPVIGLRESPHFGVNSIVKRGMDIVLASIALMLATPLMVLVAFLVKLSSRGPIFYRQERCGLNGESFQMIKFRSMRVDAESSGAMMTKENDPRRTRFGSFIRATSLDELPQLFNVLKGDMSLVGPRPERPVFIDKFKKTIPNYMARHSVKCGITGWAQVNGWRGNTSLRKRLQFDLYYITHWNPLLDIRILWLTIWRGFFHKNAY</sequence>
<feature type="transmembrane region" description="Helical" evidence="7">
    <location>
        <begin position="282"/>
        <end position="303"/>
    </location>
</feature>
<evidence type="ECO:0000256" key="4">
    <source>
        <dbReference type="ARBA" id="ARBA00022692"/>
    </source>
</evidence>
<accession>A0A8E6EVD4</accession>
<evidence type="ECO:0000256" key="3">
    <source>
        <dbReference type="ARBA" id="ARBA00022679"/>
    </source>
</evidence>
<dbReference type="InterPro" id="IPR017475">
    <property type="entry name" value="EPS_sugar_tfrase"/>
</dbReference>
<feature type="transmembrane region" description="Helical" evidence="7">
    <location>
        <begin position="85"/>
        <end position="103"/>
    </location>
</feature>
<keyword evidence="10" id="KW-1185">Reference proteome</keyword>
<dbReference type="EC" id="2.7.8.31" evidence="9"/>
<dbReference type="KEGG" id="tsph:KIH39_01260"/>
<dbReference type="NCBIfam" id="TIGR03023">
    <property type="entry name" value="WcaJ_sugtrans"/>
    <property type="match status" value="1"/>
</dbReference>
<evidence type="ECO:0000313" key="9">
    <source>
        <dbReference type="EMBL" id="QVL32575.1"/>
    </source>
</evidence>
<evidence type="ECO:0000256" key="2">
    <source>
        <dbReference type="ARBA" id="ARBA00006464"/>
    </source>
</evidence>
<evidence type="ECO:0000256" key="6">
    <source>
        <dbReference type="ARBA" id="ARBA00023136"/>
    </source>
</evidence>
<keyword evidence="6 7" id="KW-0472">Membrane</keyword>
<evidence type="ECO:0000256" key="1">
    <source>
        <dbReference type="ARBA" id="ARBA00004141"/>
    </source>
</evidence>
<comment type="subcellular location">
    <subcellularLocation>
        <location evidence="1">Membrane</location>
        <topology evidence="1">Multi-pass membrane protein</topology>
    </subcellularLocation>
</comment>
<feature type="transmembrane region" description="Helical" evidence="7">
    <location>
        <begin position="53"/>
        <end position="73"/>
    </location>
</feature>
<keyword evidence="3 9" id="KW-0808">Transferase</keyword>
<dbReference type="Pfam" id="PF02397">
    <property type="entry name" value="Bac_transf"/>
    <property type="match status" value="1"/>
</dbReference>
<dbReference type="InterPro" id="IPR003362">
    <property type="entry name" value="Bact_transf"/>
</dbReference>
<reference evidence="9" key="1">
    <citation type="submission" date="2021-05" db="EMBL/GenBank/DDBJ databases">
        <title>Complete genome sequence of the cellulolytic planctomycete Telmatocola sphagniphila SP2T and characterization of the first cellulase from planctomycetes.</title>
        <authorList>
            <person name="Rakitin A.L."/>
            <person name="Beletsky A.V."/>
            <person name="Naumoff D.G."/>
            <person name="Kulichevskaya I.S."/>
            <person name="Mardanov A.V."/>
            <person name="Ravin N.V."/>
            <person name="Dedysh S.N."/>
        </authorList>
    </citation>
    <scope>NUCLEOTIDE SEQUENCE</scope>
    <source>
        <strain evidence="9">SP2T</strain>
    </source>
</reference>
<feature type="transmembrane region" description="Helical" evidence="7">
    <location>
        <begin position="9"/>
        <end position="33"/>
    </location>
</feature>
<keyword evidence="4 7" id="KW-0812">Transmembrane</keyword>
<dbReference type="PANTHER" id="PTHR30576">
    <property type="entry name" value="COLANIC BIOSYNTHESIS UDP-GLUCOSE LIPID CARRIER TRANSFERASE"/>
    <property type="match status" value="1"/>
</dbReference>
<dbReference type="GO" id="GO:0089702">
    <property type="term" value="F:undecaprenyl-phosphate glucose phosphotransferase activity"/>
    <property type="evidence" value="ECO:0007669"/>
    <property type="project" value="UniProtKB-EC"/>
</dbReference>
<evidence type="ECO:0000256" key="5">
    <source>
        <dbReference type="ARBA" id="ARBA00022989"/>
    </source>
</evidence>
<name>A0A8E6EVD4_9BACT</name>
<dbReference type="NCBIfam" id="TIGR03025">
    <property type="entry name" value="EPS_sugtrans"/>
    <property type="match status" value="1"/>
</dbReference>